<evidence type="ECO:0008006" key="2">
    <source>
        <dbReference type="Google" id="ProtNLM"/>
    </source>
</evidence>
<dbReference type="InterPro" id="IPR011009">
    <property type="entry name" value="Kinase-like_dom_sf"/>
</dbReference>
<feature type="non-terminal residue" evidence="1">
    <location>
        <position position="1"/>
    </location>
</feature>
<dbReference type="SUPFAM" id="SSF56112">
    <property type="entry name" value="Protein kinase-like (PK-like)"/>
    <property type="match status" value="1"/>
</dbReference>
<comment type="caution">
    <text evidence="1">The sequence shown here is derived from an EMBL/GenBank/DDBJ whole genome shotgun (WGS) entry which is preliminary data.</text>
</comment>
<gene>
    <name evidence="1" type="ORF">S01H4_59025</name>
</gene>
<reference evidence="1" key="1">
    <citation type="journal article" date="2014" name="Front. Microbiol.">
        <title>High frequency of phylogenetically diverse reductive dehalogenase-homologous genes in deep subseafloor sedimentary metagenomes.</title>
        <authorList>
            <person name="Kawai M."/>
            <person name="Futagami T."/>
            <person name="Toyoda A."/>
            <person name="Takaki Y."/>
            <person name="Nishi S."/>
            <person name="Hori S."/>
            <person name="Arai W."/>
            <person name="Tsubouchi T."/>
            <person name="Morono Y."/>
            <person name="Uchiyama I."/>
            <person name="Ito T."/>
            <person name="Fujiyama A."/>
            <person name="Inagaki F."/>
            <person name="Takami H."/>
        </authorList>
    </citation>
    <scope>NUCLEOTIDE SEQUENCE</scope>
    <source>
        <strain evidence="1">Expedition CK06-06</strain>
    </source>
</reference>
<dbReference type="EMBL" id="BART01034554">
    <property type="protein sequence ID" value="GAH06016.1"/>
    <property type="molecule type" value="Genomic_DNA"/>
</dbReference>
<evidence type="ECO:0000313" key="1">
    <source>
        <dbReference type="EMBL" id="GAH06016.1"/>
    </source>
</evidence>
<name>X1CCQ7_9ZZZZ</name>
<dbReference type="AlphaFoldDB" id="X1CCQ7"/>
<sequence>AKIFKSDDDIMAQTICGSPIYMAPEIIKCNNFKDHFLITNGKKRSLLSKELILIYF</sequence>
<organism evidence="1">
    <name type="scientific">marine sediment metagenome</name>
    <dbReference type="NCBI Taxonomy" id="412755"/>
    <lineage>
        <taxon>unclassified sequences</taxon>
        <taxon>metagenomes</taxon>
        <taxon>ecological metagenomes</taxon>
    </lineage>
</organism>
<protein>
    <recommendedName>
        <fullName evidence="2">Protein kinase domain-containing protein</fullName>
    </recommendedName>
</protein>
<proteinExistence type="predicted"/>
<accession>X1CCQ7</accession>